<evidence type="ECO:0000256" key="5">
    <source>
        <dbReference type="ARBA" id="ARBA00023002"/>
    </source>
</evidence>
<reference evidence="8" key="1">
    <citation type="journal article" date="2019" name="Int. J. Syst. Evol. Microbiol.">
        <title>The Global Catalogue of Microorganisms (GCM) 10K type strain sequencing project: providing services to taxonomists for standard genome sequencing and annotation.</title>
        <authorList>
            <consortium name="The Broad Institute Genomics Platform"/>
            <consortium name="The Broad Institute Genome Sequencing Center for Infectious Disease"/>
            <person name="Wu L."/>
            <person name="Ma J."/>
        </authorList>
    </citation>
    <scope>NUCLEOTIDE SEQUENCE [LARGE SCALE GENOMIC DNA]</scope>
    <source>
        <strain evidence="8">JCM 4733</strain>
    </source>
</reference>
<dbReference type="PANTHER" id="PTHR42973">
    <property type="entry name" value="BINDING OXIDOREDUCTASE, PUTATIVE (AFU_ORTHOLOGUE AFUA_1G17690)-RELATED"/>
    <property type="match status" value="1"/>
</dbReference>
<organism evidence="7 8">
    <name type="scientific">Streptomyces canarius</name>
    <dbReference type="NCBI Taxonomy" id="285453"/>
    <lineage>
        <taxon>Bacteria</taxon>
        <taxon>Bacillati</taxon>
        <taxon>Actinomycetota</taxon>
        <taxon>Actinomycetes</taxon>
        <taxon>Kitasatosporales</taxon>
        <taxon>Streptomycetaceae</taxon>
        <taxon>Streptomyces</taxon>
    </lineage>
</organism>
<feature type="domain" description="FAD-binding PCMH-type" evidence="6">
    <location>
        <begin position="1"/>
        <end position="116"/>
    </location>
</feature>
<dbReference type="InterPro" id="IPR016169">
    <property type="entry name" value="FAD-bd_PCMH_sub2"/>
</dbReference>
<accession>A0ABQ3DFE8</accession>
<dbReference type="Pfam" id="PF08031">
    <property type="entry name" value="BBE"/>
    <property type="match status" value="1"/>
</dbReference>
<name>A0ABQ3DFE8_9ACTN</name>
<protein>
    <submittedName>
        <fullName evidence="7">FAD-binding protein</fullName>
    </submittedName>
</protein>
<gene>
    <name evidence="7" type="ORF">GCM10010345_91890</name>
</gene>
<evidence type="ECO:0000313" key="7">
    <source>
        <dbReference type="EMBL" id="GHA75199.1"/>
    </source>
</evidence>
<dbReference type="PROSITE" id="PS51387">
    <property type="entry name" value="FAD_PCMH"/>
    <property type="match status" value="1"/>
</dbReference>
<dbReference type="InterPro" id="IPR006094">
    <property type="entry name" value="Oxid_FAD_bind_N"/>
</dbReference>
<dbReference type="InterPro" id="IPR036318">
    <property type="entry name" value="FAD-bd_PCMH-like_sf"/>
</dbReference>
<comment type="caution">
    <text evidence="7">The sequence shown here is derived from an EMBL/GenBank/DDBJ whole genome shotgun (WGS) entry which is preliminary data.</text>
</comment>
<comment type="cofactor">
    <cofactor evidence="1">
        <name>FAD</name>
        <dbReference type="ChEBI" id="CHEBI:57692"/>
    </cofactor>
</comment>
<dbReference type="Pfam" id="PF01565">
    <property type="entry name" value="FAD_binding_4"/>
    <property type="match status" value="1"/>
</dbReference>
<evidence type="ECO:0000256" key="1">
    <source>
        <dbReference type="ARBA" id="ARBA00001974"/>
    </source>
</evidence>
<dbReference type="Gene3D" id="3.30.465.10">
    <property type="match status" value="1"/>
</dbReference>
<dbReference type="SUPFAM" id="SSF56176">
    <property type="entry name" value="FAD-binding/transporter-associated domain-like"/>
    <property type="match status" value="1"/>
</dbReference>
<evidence type="ECO:0000256" key="2">
    <source>
        <dbReference type="ARBA" id="ARBA00005466"/>
    </source>
</evidence>
<evidence type="ECO:0000256" key="4">
    <source>
        <dbReference type="ARBA" id="ARBA00022827"/>
    </source>
</evidence>
<dbReference type="InterPro" id="IPR016166">
    <property type="entry name" value="FAD-bd_PCMH"/>
</dbReference>
<dbReference type="Proteomes" id="UP000653644">
    <property type="component" value="Unassembled WGS sequence"/>
</dbReference>
<evidence type="ECO:0000313" key="8">
    <source>
        <dbReference type="Proteomes" id="UP000653644"/>
    </source>
</evidence>
<dbReference type="PANTHER" id="PTHR42973:SF39">
    <property type="entry name" value="FAD-BINDING PCMH-TYPE DOMAIN-CONTAINING PROTEIN"/>
    <property type="match status" value="1"/>
</dbReference>
<evidence type="ECO:0000259" key="6">
    <source>
        <dbReference type="PROSITE" id="PS51387"/>
    </source>
</evidence>
<keyword evidence="5" id="KW-0560">Oxidoreductase</keyword>
<evidence type="ECO:0000256" key="3">
    <source>
        <dbReference type="ARBA" id="ARBA00022630"/>
    </source>
</evidence>
<dbReference type="InterPro" id="IPR012951">
    <property type="entry name" value="BBE"/>
</dbReference>
<keyword evidence="3" id="KW-0285">Flavoprotein</keyword>
<sequence>MHRIDVLDESTRLVRVESGASWGAVATALHPYGWAITSGDHGAVGVGGLATAGGIGLLGREQGLTIDRLRAADVVLADGRRLRASADEHPELFWGIRGAGFALGVVTAFEFTAGPVGLLGHARLVHDATDTAEFLQDWAAVAGSAPRDTTAFLTIGQPYGRKVIAQSTILVDSEDPGVIRDRLQPFADLAPSPAQRVGLVDYSDVVSEAGPSSPAYGEPVSRSGLLDRLTPAAARAAARLVTSGESYFFPLRAMGGAIADADPADTAFAHRSAAFQVVATGTEPDVLDRYWEPLRSQLSGLYVSFETDTRPERLAEAFPPDTLARLVALKRRYDPRNLFHDNFDLAPVL</sequence>
<keyword evidence="4" id="KW-0274">FAD</keyword>
<keyword evidence="8" id="KW-1185">Reference proteome</keyword>
<dbReference type="InterPro" id="IPR050416">
    <property type="entry name" value="FAD-linked_Oxidoreductase"/>
</dbReference>
<dbReference type="Gene3D" id="3.40.462.20">
    <property type="match status" value="1"/>
</dbReference>
<comment type="similarity">
    <text evidence="2">Belongs to the oxygen-dependent FAD-linked oxidoreductase family.</text>
</comment>
<dbReference type="EMBL" id="BMVN01000103">
    <property type="protein sequence ID" value="GHA75199.1"/>
    <property type="molecule type" value="Genomic_DNA"/>
</dbReference>
<proteinExistence type="inferred from homology"/>